<organism evidence="2">
    <name type="scientific">freshwater metagenome</name>
    <dbReference type="NCBI Taxonomy" id="449393"/>
    <lineage>
        <taxon>unclassified sequences</taxon>
        <taxon>metagenomes</taxon>
        <taxon>ecological metagenomes</taxon>
    </lineage>
</organism>
<reference evidence="2" key="1">
    <citation type="submission" date="2020-05" db="EMBL/GenBank/DDBJ databases">
        <authorList>
            <person name="Chiriac C."/>
            <person name="Salcher M."/>
            <person name="Ghai R."/>
            <person name="Kavagutti S V."/>
        </authorList>
    </citation>
    <scope>NUCLEOTIDE SEQUENCE</scope>
</reference>
<keyword evidence="1" id="KW-0812">Transmembrane</keyword>
<dbReference type="EMBL" id="CAESAO010000063">
    <property type="protein sequence ID" value="CAB4343645.1"/>
    <property type="molecule type" value="Genomic_DNA"/>
</dbReference>
<name>A0A6J5ZN39_9ZZZZ</name>
<feature type="transmembrane region" description="Helical" evidence="1">
    <location>
        <begin position="39"/>
        <end position="62"/>
    </location>
</feature>
<accession>A0A6J5ZN39</accession>
<keyword evidence="1" id="KW-1133">Transmembrane helix</keyword>
<sequence>MLTLFGACAVTFMMLMYALESRGSRFVLFFGFGCLLSSAYGFLAGTWPFGVVEAIWAVVAFARYRSLQQSPSAAI</sequence>
<keyword evidence="1" id="KW-0472">Membrane</keyword>
<evidence type="ECO:0000313" key="2">
    <source>
        <dbReference type="EMBL" id="CAB4343645.1"/>
    </source>
</evidence>
<gene>
    <name evidence="2" type="ORF">UFOPK3522_00856</name>
</gene>
<evidence type="ECO:0000256" key="1">
    <source>
        <dbReference type="SAM" id="Phobius"/>
    </source>
</evidence>
<proteinExistence type="predicted"/>
<protein>
    <submittedName>
        <fullName evidence="2">Unannotated protein</fullName>
    </submittedName>
</protein>
<dbReference type="AlphaFoldDB" id="A0A6J5ZN39"/>